<dbReference type="EMBL" id="CADCUP010000048">
    <property type="protein sequence ID" value="CAA9378548.1"/>
    <property type="molecule type" value="Genomic_DNA"/>
</dbReference>
<dbReference type="EC" id="1.2.7.-" evidence="5"/>
<dbReference type="Pfam" id="PF01558">
    <property type="entry name" value="POR"/>
    <property type="match status" value="1"/>
</dbReference>
<dbReference type="InterPro" id="IPR050722">
    <property type="entry name" value="Pyruvate:ferred/Flavod_OxRd"/>
</dbReference>
<name>A0A6J4N646_9ACTN</name>
<organism evidence="5">
    <name type="scientific">uncultured Nocardioides sp</name>
    <dbReference type="NCBI Taxonomy" id="198441"/>
    <lineage>
        <taxon>Bacteria</taxon>
        <taxon>Bacillati</taxon>
        <taxon>Actinomycetota</taxon>
        <taxon>Actinomycetes</taxon>
        <taxon>Propionibacteriales</taxon>
        <taxon>Nocardioidaceae</taxon>
        <taxon>Nocardioides</taxon>
        <taxon>environmental samples</taxon>
    </lineage>
</organism>
<dbReference type="CDD" id="cd07034">
    <property type="entry name" value="TPP_PYR_PFOR_IOR-alpha_like"/>
    <property type="match status" value="1"/>
</dbReference>
<dbReference type="InterPro" id="IPR019752">
    <property type="entry name" value="Pyrv/ketoisovalerate_OxRed_cat"/>
</dbReference>
<feature type="domain" description="Pyruvate/ketoisovalerate oxidoreductase catalytic" evidence="2">
    <location>
        <begin position="20"/>
        <end position="207"/>
    </location>
</feature>
<reference evidence="5" key="1">
    <citation type="submission" date="2020-02" db="EMBL/GenBank/DDBJ databases">
        <authorList>
            <person name="Meier V. D."/>
        </authorList>
    </citation>
    <scope>NUCLEOTIDE SEQUENCE</scope>
    <source>
        <strain evidence="5">AVDCRST_MAG06</strain>
    </source>
</reference>
<dbReference type="InterPro" id="IPR033412">
    <property type="entry name" value="PFOR_II"/>
</dbReference>
<dbReference type="SUPFAM" id="SSF52922">
    <property type="entry name" value="TK C-terminal domain-like"/>
    <property type="match status" value="1"/>
</dbReference>
<dbReference type="AlphaFoldDB" id="A0A6J4N646"/>
<dbReference type="GO" id="GO:0006979">
    <property type="term" value="P:response to oxidative stress"/>
    <property type="evidence" value="ECO:0007669"/>
    <property type="project" value="TreeGrafter"/>
</dbReference>
<sequence length="636" mass="67624">MTKQVKQLDRVIIRFAGDSGDGMQLTGDRFTQESAAFGNDLSTLPNFPAEIRAPQGTLPGVSSFQVHFADHDILTPGDAPDVLVAMNPAALRANLGDLPKGATVIVDTHDFSGRNLSKAGYTTSPLDDGSLDEYALHQVDLTGMTVAAVKEFGLSRKDAARAKNMFALGLLSWMYGRPTEATVDFLTRRFAKVSEIRDANITAFQSGWNFGETTEAFAVSYEIKPAPMSPGTYRNITGNLALSYGLVAGGVQSGLPVFLGSYPITPASDILHELSKHKAFGVTTFQAEDEIAGVGAAIGASFAGTLGVTTTSGPGLALKSEAIGLAVMTELPLVVIDVQRGGPSTGLPTKTEQADLLQAMFGRNGESPVPIVAPQSPGDCFDAALEAIRIAVTYRTPVLLLSDGMLANGSEPWRVPELSELPSIDPAFATGPNHAVDDGDDDFWPYLRNEETLARPWAIPGTAGLEHRIGGLEKGDGHGNISYDPANHDFMVRTRAAKVQRIAESLPPLEVDDPTGDAKVLVLGWGSTYGPIGAGVRRVRKAGYRVAQTHLRHLNPFPKDLGEVLARYDKVLVPEMNLGQLSLLLRAEYLVDAVGYNHVRGLPLKAAELAEAIGELVAQAEGVDVDLTPAPQEALS</sequence>
<dbReference type="FunFam" id="3.40.920.10:FF:000002">
    <property type="entry name" value="2-oxoglutarate oxidoreductase, alpha subunit"/>
    <property type="match status" value="1"/>
</dbReference>
<evidence type="ECO:0000259" key="4">
    <source>
        <dbReference type="Pfam" id="PF17147"/>
    </source>
</evidence>
<proteinExistence type="predicted"/>
<dbReference type="InterPro" id="IPR009014">
    <property type="entry name" value="Transketo_C/PFOR_II"/>
</dbReference>
<dbReference type="GO" id="GO:0000287">
    <property type="term" value="F:magnesium ion binding"/>
    <property type="evidence" value="ECO:0007669"/>
    <property type="project" value="UniProtKB-ARBA"/>
</dbReference>
<evidence type="ECO:0000313" key="5">
    <source>
        <dbReference type="EMBL" id="CAA9378548.1"/>
    </source>
</evidence>
<dbReference type="InterPro" id="IPR002869">
    <property type="entry name" value="Pyrv_flavodox_OxRed_cen"/>
</dbReference>
<dbReference type="Pfam" id="PF01855">
    <property type="entry name" value="POR_N"/>
    <property type="match status" value="1"/>
</dbReference>
<dbReference type="PANTHER" id="PTHR32154:SF20">
    <property type="entry name" value="2-OXOGLUTARATE OXIDOREDUCTASE SUBUNIT KORA"/>
    <property type="match status" value="1"/>
</dbReference>
<dbReference type="RefSeq" id="WP_295657022.1">
    <property type="nucleotide sequence ID" value="NZ_CADCUP010000048.1"/>
</dbReference>
<evidence type="ECO:0000256" key="1">
    <source>
        <dbReference type="ARBA" id="ARBA00023002"/>
    </source>
</evidence>
<dbReference type="InterPro" id="IPR002880">
    <property type="entry name" value="Pyrv_Fd/Flavodoxin_OxRdtase_N"/>
</dbReference>
<dbReference type="Gene3D" id="3.40.920.10">
    <property type="entry name" value="Pyruvate-ferredoxin oxidoreductase, PFOR, domain III"/>
    <property type="match status" value="1"/>
</dbReference>
<evidence type="ECO:0000259" key="3">
    <source>
        <dbReference type="Pfam" id="PF01855"/>
    </source>
</evidence>
<dbReference type="Gene3D" id="3.40.50.970">
    <property type="match status" value="1"/>
</dbReference>
<dbReference type="NCBIfam" id="TIGR03710">
    <property type="entry name" value="OAFO_sf"/>
    <property type="match status" value="1"/>
</dbReference>
<gene>
    <name evidence="5" type="ORF">AVDCRST_MAG06-757</name>
</gene>
<dbReference type="PANTHER" id="PTHR32154">
    <property type="entry name" value="PYRUVATE-FLAVODOXIN OXIDOREDUCTASE-RELATED"/>
    <property type="match status" value="1"/>
</dbReference>
<feature type="domain" description="Pyruvate:ferredoxin oxidoreductase core" evidence="4">
    <location>
        <begin position="518"/>
        <end position="581"/>
    </location>
</feature>
<dbReference type="FunFam" id="3.40.50.970:FF:000022">
    <property type="entry name" value="2-oxoglutarate ferredoxin oxidoreductase alpha subunit"/>
    <property type="match status" value="1"/>
</dbReference>
<dbReference type="SUPFAM" id="SSF52518">
    <property type="entry name" value="Thiamin diphosphate-binding fold (THDP-binding)"/>
    <property type="match status" value="1"/>
</dbReference>
<dbReference type="InterPro" id="IPR022367">
    <property type="entry name" value="2-oxoacid/accept_OxRdtase_asu"/>
</dbReference>
<accession>A0A6J4N646</accession>
<keyword evidence="1 5" id="KW-0560">Oxidoreductase</keyword>
<evidence type="ECO:0000259" key="2">
    <source>
        <dbReference type="Pfam" id="PF01558"/>
    </source>
</evidence>
<dbReference type="InterPro" id="IPR029061">
    <property type="entry name" value="THDP-binding"/>
</dbReference>
<protein>
    <submittedName>
        <fullName evidence="5">2-oxoglutarate/2-oxoacid ferredoxin oxidoreductase, gamma subunit / 2-oxoglutarate/2-oxoacid ferredoxin oxidoreductase, alpha subunit</fullName>
        <ecNumber evidence="5">1.2.7.-</ecNumber>
    </submittedName>
</protein>
<dbReference type="Pfam" id="PF17147">
    <property type="entry name" value="PFOR_II"/>
    <property type="match status" value="1"/>
</dbReference>
<feature type="domain" description="Pyruvate flavodoxin/ferredoxin oxidoreductase pyrimidine binding" evidence="3">
    <location>
        <begin position="256"/>
        <end position="473"/>
    </location>
</feature>
<dbReference type="Gene3D" id="3.40.50.920">
    <property type="match status" value="1"/>
</dbReference>
<dbReference type="GO" id="GO:0016903">
    <property type="term" value="F:oxidoreductase activity, acting on the aldehyde or oxo group of donors"/>
    <property type="evidence" value="ECO:0007669"/>
    <property type="project" value="InterPro"/>
</dbReference>